<dbReference type="EMBL" id="BMEV01000042">
    <property type="protein sequence ID" value="GFZ80667.1"/>
    <property type="molecule type" value="Genomic_DNA"/>
</dbReference>
<dbReference type="InterPro" id="IPR036412">
    <property type="entry name" value="HAD-like_sf"/>
</dbReference>
<accession>A0A8J2TLW2</accession>
<gene>
    <name evidence="1" type="ORF">GCM10010978_22130</name>
</gene>
<proteinExistence type="predicted"/>
<dbReference type="AlphaFoldDB" id="A0A8J2TLW2"/>
<comment type="caution">
    <text evidence="1">The sequence shown here is derived from an EMBL/GenBank/DDBJ whole genome shotgun (WGS) entry which is preliminary data.</text>
</comment>
<dbReference type="Proteomes" id="UP000602050">
    <property type="component" value="Unassembled WGS sequence"/>
</dbReference>
<dbReference type="InterPro" id="IPR006379">
    <property type="entry name" value="HAD-SF_hydro_IIB"/>
</dbReference>
<dbReference type="CDD" id="cd07516">
    <property type="entry name" value="HAD_Pase"/>
    <property type="match status" value="1"/>
</dbReference>
<dbReference type="GO" id="GO:0000287">
    <property type="term" value="F:magnesium ion binding"/>
    <property type="evidence" value="ECO:0007669"/>
    <property type="project" value="TreeGrafter"/>
</dbReference>
<name>A0A8J2TLW2_9BACI</name>
<dbReference type="PROSITE" id="PS01228">
    <property type="entry name" value="COF_1"/>
    <property type="match status" value="1"/>
</dbReference>
<dbReference type="NCBIfam" id="TIGR01484">
    <property type="entry name" value="HAD-SF-IIB"/>
    <property type="match status" value="1"/>
</dbReference>
<dbReference type="SFLD" id="SFLDG01140">
    <property type="entry name" value="C2.B:_Phosphomannomutase_and_P"/>
    <property type="match status" value="1"/>
</dbReference>
<dbReference type="PANTHER" id="PTHR10000">
    <property type="entry name" value="PHOSPHOSERINE PHOSPHATASE"/>
    <property type="match status" value="1"/>
</dbReference>
<evidence type="ECO:0000313" key="1">
    <source>
        <dbReference type="EMBL" id="GFZ80667.1"/>
    </source>
</evidence>
<dbReference type="Gene3D" id="3.30.1240.10">
    <property type="match status" value="1"/>
</dbReference>
<evidence type="ECO:0000313" key="2">
    <source>
        <dbReference type="Proteomes" id="UP000602050"/>
    </source>
</evidence>
<dbReference type="NCBIfam" id="TIGR00099">
    <property type="entry name" value="Cof-subfamily"/>
    <property type="match status" value="1"/>
</dbReference>
<dbReference type="PANTHER" id="PTHR10000:SF8">
    <property type="entry name" value="HAD SUPERFAMILY HYDROLASE-LIKE, TYPE 3"/>
    <property type="match status" value="1"/>
</dbReference>
<dbReference type="InterPro" id="IPR000150">
    <property type="entry name" value="Cof"/>
</dbReference>
<dbReference type="InterPro" id="IPR023214">
    <property type="entry name" value="HAD_sf"/>
</dbReference>
<dbReference type="RefSeq" id="WP_188392473.1">
    <property type="nucleotide sequence ID" value="NZ_BMEV01000042.1"/>
</dbReference>
<organism evidence="1 2">
    <name type="scientific">Compostibacillus humi</name>
    <dbReference type="NCBI Taxonomy" id="1245525"/>
    <lineage>
        <taxon>Bacteria</taxon>
        <taxon>Bacillati</taxon>
        <taxon>Bacillota</taxon>
        <taxon>Bacilli</taxon>
        <taxon>Bacillales</taxon>
        <taxon>Bacillaceae</taxon>
        <taxon>Compostibacillus</taxon>
    </lineage>
</organism>
<protein>
    <submittedName>
        <fullName evidence="1">Haloacid dehalogenase</fullName>
    </submittedName>
</protein>
<keyword evidence="2" id="KW-1185">Reference proteome</keyword>
<dbReference type="Gene3D" id="3.40.50.1000">
    <property type="entry name" value="HAD superfamily/HAD-like"/>
    <property type="match status" value="1"/>
</dbReference>
<sequence>MKYKLVVLDLDGTLLNDEHEVSRENRTTISCLKKQGVQFMLASGRPYKSIVPYAMDLGLDLPIISANGSIVKSPKDNDVYVSSSLPKELAKEIIDFAKEQMFSISLYLENNILTFNDDLINLHRDLEKLEARKITRFLFEQPIFKILLVHHPKKIKETLHWLGTKYKNKLYITSSEQNFIEVMNINASKGIALKHLMKKMGLPSQEAIVFGNNFNDVSMFEIAGLSVAMLNSPYKVRNIADIVTKSNVEDGVAYALKKIFLGGFSIEG</sequence>
<dbReference type="SFLD" id="SFLDS00003">
    <property type="entry name" value="Haloacid_Dehalogenase"/>
    <property type="match status" value="1"/>
</dbReference>
<dbReference type="GO" id="GO:0005829">
    <property type="term" value="C:cytosol"/>
    <property type="evidence" value="ECO:0007669"/>
    <property type="project" value="TreeGrafter"/>
</dbReference>
<reference evidence="1" key="1">
    <citation type="journal article" date="2014" name="Int. J. Syst. Evol. Microbiol.">
        <title>Complete genome sequence of Corynebacterium casei LMG S-19264T (=DSM 44701T), isolated from a smear-ripened cheese.</title>
        <authorList>
            <consortium name="US DOE Joint Genome Institute (JGI-PGF)"/>
            <person name="Walter F."/>
            <person name="Albersmeier A."/>
            <person name="Kalinowski J."/>
            <person name="Ruckert C."/>
        </authorList>
    </citation>
    <scope>NUCLEOTIDE SEQUENCE</scope>
    <source>
        <strain evidence="1">CGMCC 1.12360</strain>
    </source>
</reference>
<dbReference type="Pfam" id="PF08282">
    <property type="entry name" value="Hydrolase_3"/>
    <property type="match status" value="1"/>
</dbReference>
<dbReference type="SUPFAM" id="SSF56784">
    <property type="entry name" value="HAD-like"/>
    <property type="match status" value="1"/>
</dbReference>
<dbReference type="GO" id="GO:0016791">
    <property type="term" value="F:phosphatase activity"/>
    <property type="evidence" value="ECO:0007669"/>
    <property type="project" value="UniProtKB-ARBA"/>
</dbReference>
<reference evidence="1" key="2">
    <citation type="submission" date="2020-09" db="EMBL/GenBank/DDBJ databases">
        <authorList>
            <person name="Sun Q."/>
            <person name="Zhou Y."/>
        </authorList>
    </citation>
    <scope>NUCLEOTIDE SEQUENCE</scope>
    <source>
        <strain evidence="1">CGMCC 1.12360</strain>
    </source>
</reference>